<keyword evidence="2" id="KW-1185">Reference proteome</keyword>
<proteinExistence type="predicted"/>
<dbReference type="Proteomes" id="UP000196594">
    <property type="component" value="Unassembled WGS sequence"/>
</dbReference>
<evidence type="ECO:0000313" key="1">
    <source>
        <dbReference type="EMBL" id="OUZ40672.1"/>
    </source>
</evidence>
<gene>
    <name evidence="1" type="ORF">CBM15_02035</name>
</gene>
<comment type="caution">
    <text evidence="1">The sequence shown here is derived from an EMBL/GenBank/DDBJ whole genome shotgun (WGS) entry which is preliminary data.</text>
</comment>
<reference evidence="1 2" key="1">
    <citation type="journal article" date="2017" name="Int. J. Syst. Evol. Microbiol.">
        <title>Solibacillus kalamii sp. nov., isolated from a high-efficiency particulate arrestance filter system used in the International Space Station.</title>
        <authorList>
            <person name="Checinska Sielaff A."/>
            <person name="Kumar R.M."/>
            <person name="Pal D."/>
            <person name="Mayilraj S."/>
            <person name="Venkateswaran K."/>
        </authorList>
    </citation>
    <scope>NUCLEOTIDE SEQUENCE [LARGE SCALE GENOMIC DNA]</scope>
    <source>
        <strain evidence="1 2">ISSFR-015</strain>
    </source>
</reference>
<dbReference type="EMBL" id="NHNT01000001">
    <property type="protein sequence ID" value="OUZ40672.1"/>
    <property type="molecule type" value="Genomic_DNA"/>
</dbReference>
<sequence>MNWDFELLADKDVSEVKRLVNEYSMFVGKQRIGIKVYIDENGFYQMKTSHFYQGKNNAGAYITTAANFETEQEALNRAKNQLLAFYDGQGIWHDNDDYYI</sequence>
<accession>A0ABX3ZMI1</accession>
<dbReference type="RefSeq" id="WP_087615537.1">
    <property type="nucleotide sequence ID" value="NZ_JAFBEY010000002.1"/>
</dbReference>
<protein>
    <submittedName>
        <fullName evidence="1">Uncharacterized protein</fullName>
    </submittedName>
</protein>
<name>A0ABX3ZMI1_9BACL</name>
<organism evidence="1 2">
    <name type="scientific">Solibacillus kalamii</name>
    <dbReference type="NCBI Taxonomy" id="1748298"/>
    <lineage>
        <taxon>Bacteria</taxon>
        <taxon>Bacillati</taxon>
        <taxon>Bacillota</taxon>
        <taxon>Bacilli</taxon>
        <taxon>Bacillales</taxon>
        <taxon>Caryophanaceae</taxon>
        <taxon>Solibacillus</taxon>
    </lineage>
</organism>
<evidence type="ECO:0000313" key="2">
    <source>
        <dbReference type="Proteomes" id="UP000196594"/>
    </source>
</evidence>